<dbReference type="EC" id="2.3.2.6" evidence="4"/>
<keyword evidence="1" id="KW-0963">Cytoplasm</keyword>
<dbReference type="Gene3D" id="3.40.630.70">
    <property type="entry name" value="Leucyl/phenylalanyl-tRNA-protein transferase, C-terminal domain"/>
    <property type="match status" value="1"/>
</dbReference>
<gene>
    <name evidence="4" type="ORF">MNBD_ALPHA08-366</name>
</gene>
<protein>
    <submittedName>
        <fullName evidence="4">Leucyl/phenylalanyl-tRNA--protein transferase</fullName>
        <ecNumber evidence="4">2.3.2.6</ecNumber>
    </submittedName>
</protein>
<dbReference type="GO" id="GO:0005737">
    <property type="term" value="C:cytoplasm"/>
    <property type="evidence" value="ECO:0007669"/>
    <property type="project" value="TreeGrafter"/>
</dbReference>
<dbReference type="EMBL" id="UOEC01000088">
    <property type="protein sequence ID" value="VAV91163.1"/>
    <property type="molecule type" value="Genomic_DNA"/>
</dbReference>
<evidence type="ECO:0000313" key="4">
    <source>
        <dbReference type="EMBL" id="VAV91163.1"/>
    </source>
</evidence>
<dbReference type="Pfam" id="PF03588">
    <property type="entry name" value="Leu_Phe_trans"/>
    <property type="match status" value="1"/>
</dbReference>
<dbReference type="PANTHER" id="PTHR30098">
    <property type="entry name" value="LEUCYL/PHENYLALANYL-TRNA--PROTEIN TRANSFERASE"/>
    <property type="match status" value="1"/>
</dbReference>
<keyword evidence="2 4" id="KW-0808">Transferase</keyword>
<name>A0A3B0S416_9ZZZZ</name>
<dbReference type="InterPro" id="IPR016181">
    <property type="entry name" value="Acyl_CoA_acyltransferase"/>
</dbReference>
<keyword evidence="3 4" id="KW-0012">Acyltransferase</keyword>
<dbReference type="InterPro" id="IPR004616">
    <property type="entry name" value="Leu/Phe-tRNA_Trfase"/>
</dbReference>
<reference evidence="4" key="1">
    <citation type="submission" date="2018-06" db="EMBL/GenBank/DDBJ databases">
        <authorList>
            <person name="Zhirakovskaya E."/>
        </authorList>
    </citation>
    <scope>NUCLEOTIDE SEQUENCE</scope>
</reference>
<dbReference type="SUPFAM" id="SSF55729">
    <property type="entry name" value="Acyl-CoA N-acyltransferases (Nat)"/>
    <property type="match status" value="1"/>
</dbReference>
<proteinExistence type="inferred from homology"/>
<evidence type="ECO:0000256" key="1">
    <source>
        <dbReference type="ARBA" id="ARBA00022490"/>
    </source>
</evidence>
<dbReference type="GO" id="GO:0030163">
    <property type="term" value="P:protein catabolic process"/>
    <property type="evidence" value="ECO:0007669"/>
    <property type="project" value="InterPro"/>
</dbReference>
<sequence length="216" mass="24107">MSGTITPQILLRAYAAGIFPMAEDAGDNSLYWVEPEERGILPLSGFHVPRSLAKTIRRQDFDIRVDTQFEQVMRACSAQTDNRPSTWINDRIINLYKQLHKMGCGHCVECWHDGELVGGLYGIRIGAAFFGESMFSRKTDASKVALVHLVARLKVGGFALLDAQFKNDHLTQFGLATVSRDEYHLMLEPALGVDAEFDAFDGDDDSEKVLRLARQG</sequence>
<organism evidence="4">
    <name type="scientific">hydrothermal vent metagenome</name>
    <dbReference type="NCBI Taxonomy" id="652676"/>
    <lineage>
        <taxon>unclassified sequences</taxon>
        <taxon>metagenomes</taxon>
        <taxon>ecological metagenomes</taxon>
    </lineage>
</organism>
<accession>A0A3B0S416</accession>
<dbReference type="PANTHER" id="PTHR30098:SF2">
    <property type="entry name" value="LEUCYL_PHENYLALANYL-TRNA--PROTEIN TRANSFERASE"/>
    <property type="match status" value="1"/>
</dbReference>
<dbReference type="HAMAP" id="MF_00688">
    <property type="entry name" value="Leu_Phe_trans"/>
    <property type="match status" value="1"/>
</dbReference>
<dbReference type="GO" id="GO:0008914">
    <property type="term" value="F:leucyl-tRNA--protein transferase activity"/>
    <property type="evidence" value="ECO:0007669"/>
    <property type="project" value="UniProtKB-EC"/>
</dbReference>
<evidence type="ECO:0000256" key="2">
    <source>
        <dbReference type="ARBA" id="ARBA00022679"/>
    </source>
</evidence>
<evidence type="ECO:0000256" key="3">
    <source>
        <dbReference type="ARBA" id="ARBA00023315"/>
    </source>
</evidence>
<dbReference type="InterPro" id="IPR042203">
    <property type="entry name" value="Leu/Phe-tRNA_Trfase_C"/>
</dbReference>
<dbReference type="NCBIfam" id="TIGR00667">
    <property type="entry name" value="aat"/>
    <property type="match status" value="1"/>
</dbReference>
<dbReference type="AlphaFoldDB" id="A0A3B0S416"/>